<evidence type="ECO:0000313" key="1">
    <source>
        <dbReference type="EMBL" id="ORX89198.1"/>
    </source>
</evidence>
<proteinExistence type="predicted"/>
<gene>
    <name evidence="1" type="ORF">K493DRAFT_318896</name>
</gene>
<dbReference type="SUPFAM" id="SSF47954">
    <property type="entry name" value="Cyclin-like"/>
    <property type="match status" value="1"/>
</dbReference>
<evidence type="ECO:0000313" key="2">
    <source>
        <dbReference type="Proteomes" id="UP000193498"/>
    </source>
</evidence>
<dbReference type="CDD" id="cd20557">
    <property type="entry name" value="CYCLIN_ScPCL1-like"/>
    <property type="match status" value="1"/>
</dbReference>
<dbReference type="AlphaFoldDB" id="A0A1Y1XTX8"/>
<dbReference type="Proteomes" id="UP000193498">
    <property type="component" value="Unassembled WGS sequence"/>
</dbReference>
<name>A0A1Y1XTX8_9FUNG</name>
<dbReference type="PANTHER" id="PTHR15615">
    <property type="match status" value="1"/>
</dbReference>
<dbReference type="GO" id="GO:0005634">
    <property type="term" value="C:nucleus"/>
    <property type="evidence" value="ECO:0007669"/>
    <property type="project" value="TreeGrafter"/>
</dbReference>
<dbReference type="GO" id="GO:0019901">
    <property type="term" value="F:protein kinase binding"/>
    <property type="evidence" value="ECO:0007669"/>
    <property type="project" value="InterPro"/>
</dbReference>
<dbReference type="InterPro" id="IPR013922">
    <property type="entry name" value="Cyclin_PHO80-like"/>
</dbReference>
<organism evidence="1 2">
    <name type="scientific">Basidiobolus meristosporus CBS 931.73</name>
    <dbReference type="NCBI Taxonomy" id="1314790"/>
    <lineage>
        <taxon>Eukaryota</taxon>
        <taxon>Fungi</taxon>
        <taxon>Fungi incertae sedis</taxon>
        <taxon>Zoopagomycota</taxon>
        <taxon>Entomophthoromycotina</taxon>
        <taxon>Basidiobolomycetes</taxon>
        <taxon>Basidiobolales</taxon>
        <taxon>Basidiobolaceae</taxon>
        <taxon>Basidiobolus</taxon>
    </lineage>
</organism>
<comment type="caution">
    <text evidence="1">The sequence shown here is derived from an EMBL/GenBank/DDBJ whole genome shotgun (WGS) entry which is preliminary data.</text>
</comment>
<sequence>MFDNNVVVATQHVIDHYFSSKPKDLVQREIVLGSKPLPHTILTRSSPNLECLIKSHIISITSNTVNHLFECALPNPSMPNNLPQLDAFITRVFRRSNLPLNNLLTALLYLVRLKEYHPSCKGTLGSGHRLFLAALMMANKYLHDGAYHNKTWRKIADGFYELQDLNQMESEFLSLLKFELAVKPAEWVEFMDIMDGKLTRSWARKGIQGPRGYLFKKMTAHMDLS</sequence>
<dbReference type="InParanoid" id="A0A1Y1XTX8"/>
<evidence type="ECO:0008006" key="3">
    <source>
        <dbReference type="Google" id="ProtNLM"/>
    </source>
</evidence>
<protein>
    <recommendedName>
        <fullName evidence="3">Cyclin N-terminal domain-containing protein</fullName>
    </recommendedName>
</protein>
<reference evidence="1 2" key="1">
    <citation type="submission" date="2016-07" db="EMBL/GenBank/DDBJ databases">
        <title>Pervasive Adenine N6-methylation of Active Genes in Fungi.</title>
        <authorList>
            <consortium name="DOE Joint Genome Institute"/>
            <person name="Mondo S.J."/>
            <person name="Dannebaum R.O."/>
            <person name="Kuo R.C."/>
            <person name="Labutti K."/>
            <person name="Haridas S."/>
            <person name="Kuo A."/>
            <person name="Salamov A."/>
            <person name="Ahrendt S.R."/>
            <person name="Lipzen A."/>
            <person name="Sullivan W."/>
            <person name="Andreopoulos W.B."/>
            <person name="Clum A."/>
            <person name="Lindquist E."/>
            <person name="Daum C."/>
            <person name="Ramamoorthy G.K."/>
            <person name="Gryganskyi A."/>
            <person name="Culley D."/>
            <person name="Magnuson J.K."/>
            <person name="James T.Y."/>
            <person name="O'Malley M.A."/>
            <person name="Stajich J.E."/>
            <person name="Spatafora J.W."/>
            <person name="Visel A."/>
            <person name="Grigoriev I.V."/>
        </authorList>
    </citation>
    <scope>NUCLEOTIDE SEQUENCE [LARGE SCALE GENOMIC DNA]</scope>
    <source>
        <strain evidence="1 2">CBS 931.73</strain>
    </source>
</reference>
<dbReference type="OrthoDB" id="10250320at2759"/>
<dbReference type="GO" id="GO:0016538">
    <property type="term" value="F:cyclin-dependent protein serine/threonine kinase regulator activity"/>
    <property type="evidence" value="ECO:0007669"/>
    <property type="project" value="TreeGrafter"/>
</dbReference>
<dbReference type="GO" id="GO:0000307">
    <property type="term" value="C:cyclin-dependent protein kinase holoenzyme complex"/>
    <property type="evidence" value="ECO:0007669"/>
    <property type="project" value="TreeGrafter"/>
</dbReference>
<dbReference type="Pfam" id="PF08613">
    <property type="entry name" value="Cyclin"/>
    <property type="match status" value="1"/>
</dbReference>
<dbReference type="EMBL" id="MCFE01000467">
    <property type="protein sequence ID" value="ORX89198.1"/>
    <property type="molecule type" value="Genomic_DNA"/>
</dbReference>
<dbReference type="STRING" id="1314790.A0A1Y1XTX8"/>
<accession>A0A1Y1XTX8</accession>
<keyword evidence="2" id="KW-1185">Reference proteome</keyword>
<dbReference type="PANTHER" id="PTHR15615:SF108">
    <property type="entry name" value="PROTEIN CNPPD1"/>
    <property type="match status" value="1"/>
</dbReference>
<dbReference type="InterPro" id="IPR036915">
    <property type="entry name" value="Cyclin-like_sf"/>
</dbReference>
<dbReference type="Gene3D" id="1.10.472.10">
    <property type="entry name" value="Cyclin-like"/>
    <property type="match status" value="1"/>
</dbReference>